<feature type="transmembrane region" description="Helical" evidence="1">
    <location>
        <begin position="7"/>
        <end position="32"/>
    </location>
</feature>
<keyword evidence="1" id="KW-1133">Transmembrane helix</keyword>
<gene>
    <name evidence="2" type="ORF">BDV29DRAFT_7553</name>
</gene>
<evidence type="ECO:0000313" key="2">
    <source>
        <dbReference type="EMBL" id="KAB8072169.1"/>
    </source>
</evidence>
<dbReference type="Proteomes" id="UP000326565">
    <property type="component" value="Unassembled WGS sequence"/>
</dbReference>
<name>A0A5N5WV32_9EURO</name>
<dbReference type="AlphaFoldDB" id="A0A5N5WV32"/>
<evidence type="ECO:0000313" key="3">
    <source>
        <dbReference type="Proteomes" id="UP000326565"/>
    </source>
</evidence>
<dbReference type="EMBL" id="ML732254">
    <property type="protein sequence ID" value="KAB8072169.1"/>
    <property type="molecule type" value="Genomic_DNA"/>
</dbReference>
<reference evidence="2 3" key="1">
    <citation type="submission" date="2019-04" db="EMBL/GenBank/DDBJ databases">
        <title>Friends and foes A comparative genomics study of 23 Aspergillus species from section Flavi.</title>
        <authorList>
            <consortium name="DOE Joint Genome Institute"/>
            <person name="Kjaerbolling I."/>
            <person name="Vesth T."/>
            <person name="Frisvad J.C."/>
            <person name="Nybo J.L."/>
            <person name="Theobald S."/>
            <person name="Kildgaard S."/>
            <person name="Isbrandt T."/>
            <person name="Kuo A."/>
            <person name="Sato A."/>
            <person name="Lyhne E.K."/>
            <person name="Kogle M.E."/>
            <person name="Wiebenga A."/>
            <person name="Kun R.S."/>
            <person name="Lubbers R.J."/>
            <person name="Makela M.R."/>
            <person name="Barry K."/>
            <person name="Chovatia M."/>
            <person name="Clum A."/>
            <person name="Daum C."/>
            <person name="Haridas S."/>
            <person name="He G."/>
            <person name="LaButti K."/>
            <person name="Lipzen A."/>
            <person name="Mondo S."/>
            <person name="Riley R."/>
            <person name="Salamov A."/>
            <person name="Simmons B.A."/>
            <person name="Magnuson J.K."/>
            <person name="Henrissat B."/>
            <person name="Mortensen U.H."/>
            <person name="Larsen T.O."/>
            <person name="Devries R.P."/>
            <person name="Grigoriev I.V."/>
            <person name="Machida M."/>
            <person name="Baker S.E."/>
            <person name="Andersen M.R."/>
        </authorList>
    </citation>
    <scope>NUCLEOTIDE SEQUENCE [LARGE SCALE GENOMIC DNA]</scope>
    <source>
        <strain evidence="2 3">CBS 151.66</strain>
    </source>
</reference>
<organism evidence="2 3">
    <name type="scientific">Aspergillus leporis</name>
    <dbReference type="NCBI Taxonomy" id="41062"/>
    <lineage>
        <taxon>Eukaryota</taxon>
        <taxon>Fungi</taxon>
        <taxon>Dikarya</taxon>
        <taxon>Ascomycota</taxon>
        <taxon>Pezizomycotina</taxon>
        <taxon>Eurotiomycetes</taxon>
        <taxon>Eurotiomycetidae</taxon>
        <taxon>Eurotiales</taxon>
        <taxon>Aspergillaceae</taxon>
        <taxon>Aspergillus</taxon>
        <taxon>Aspergillus subgen. Circumdati</taxon>
    </lineage>
</organism>
<proteinExistence type="predicted"/>
<keyword evidence="1" id="KW-0812">Transmembrane</keyword>
<accession>A0A5N5WV32</accession>
<keyword evidence="3" id="KW-1185">Reference proteome</keyword>
<sequence length="66" mass="8000">MRVTLRGLFFFLIFFYHLSVPSFSSIFSFNYYSFPFLLQIMTKKSLKQQGEMISDLGHIYTKRHFF</sequence>
<protein>
    <submittedName>
        <fullName evidence="2">Uncharacterized protein</fullName>
    </submittedName>
</protein>
<evidence type="ECO:0000256" key="1">
    <source>
        <dbReference type="SAM" id="Phobius"/>
    </source>
</evidence>
<keyword evidence="1" id="KW-0472">Membrane</keyword>